<dbReference type="EMBL" id="JRES01001294">
    <property type="protein sequence ID" value="KNC23851.1"/>
    <property type="molecule type" value="Genomic_DNA"/>
</dbReference>
<proteinExistence type="predicted"/>
<organism evidence="1 2">
    <name type="scientific">Lucilia cuprina</name>
    <name type="common">Green bottle fly</name>
    <name type="synonym">Australian sheep blowfly</name>
    <dbReference type="NCBI Taxonomy" id="7375"/>
    <lineage>
        <taxon>Eukaryota</taxon>
        <taxon>Metazoa</taxon>
        <taxon>Ecdysozoa</taxon>
        <taxon>Arthropoda</taxon>
        <taxon>Hexapoda</taxon>
        <taxon>Insecta</taxon>
        <taxon>Pterygota</taxon>
        <taxon>Neoptera</taxon>
        <taxon>Endopterygota</taxon>
        <taxon>Diptera</taxon>
        <taxon>Brachycera</taxon>
        <taxon>Muscomorpha</taxon>
        <taxon>Oestroidea</taxon>
        <taxon>Calliphoridae</taxon>
        <taxon>Luciliinae</taxon>
        <taxon>Lucilia</taxon>
    </lineage>
</organism>
<accession>A0A0L0BUZ4</accession>
<dbReference type="OrthoDB" id="3598281at2759"/>
<evidence type="ECO:0000313" key="2">
    <source>
        <dbReference type="Proteomes" id="UP000037069"/>
    </source>
</evidence>
<keyword evidence="2" id="KW-1185">Reference proteome</keyword>
<sequence length="267" mass="31190">MEDIVDMDLQQLLTSWNLPHLYELLHNHRITIDVLPILKPHHISKLFNNSHIADEAKFELHLDKYKENVNKQEYQMTGNGDKRKYTPIRNNFSVSDILDNTQSGKLILKYYSKHNTLHDEQRTLLITTISKYLLESGIECSVSSCAGLEKEVCSIFPTEKIEFYQSGNRGKIYNKLANMKRIQKGILKSVNTPEETHSDAFETEENYSVALKNLRCPTVTSEELVIYWRQCAQYRFKEIKESESIKHIFEKWPEYTKSSATQLVKPK</sequence>
<name>A0A0L0BUZ4_LUCCU</name>
<comment type="caution">
    <text evidence="1">The sequence shown here is derived from an EMBL/GenBank/DDBJ whole genome shotgun (WGS) entry which is preliminary data.</text>
</comment>
<dbReference type="Pfam" id="PF15992">
    <property type="entry name" value="DUF4769"/>
    <property type="match status" value="2"/>
</dbReference>
<reference evidence="1 2" key="1">
    <citation type="journal article" date="2015" name="Nat. Commun.">
        <title>Lucilia cuprina genome unlocks parasitic fly biology to underpin future interventions.</title>
        <authorList>
            <person name="Anstead C.A."/>
            <person name="Korhonen P.K."/>
            <person name="Young N.D."/>
            <person name="Hall R.S."/>
            <person name="Jex A.R."/>
            <person name="Murali S.C."/>
            <person name="Hughes D.S."/>
            <person name="Lee S.F."/>
            <person name="Perry T."/>
            <person name="Stroehlein A.J."/>
            <person name="Ansell B.R."/>
            <person name="Breugelmans B."/>
            <person name="Hofmann A."/>
            <person name="Qu J."/>
            <person name="Dugan S."/>
            <person name="Lee S.L."/>
            <person name="Chao H."/>
            <person name="Dinh H."/>
            <person name="Han Y."/>
            <person name="Doddapaneni H.V."/>
            <person name="Worley K.C."/>
            <person name="Muzny D.M."/>
            <person name="Ioannidis P."/>
            <person name="Waterhouse R.M."/>
            <person name="Zdobnov E.M."/>
            <person name="James P.J."/>
            <person name="Bagnall N.H."/>
            <person name="Kotze A.C."/>
            <person name="Gibbs R.A."/>
            <person name="Richards S."/>
            <person name="Batterham P."/>
            <person name="Gasser R.B."/>
        </authorList>
    </citation>
    <scope>NUCLEOTIDE SEQUENCE [LARGE SCALE GENOMIC DNA]</scope>
    <source>
        <strain evidence="1 2">LS</strain>
        <tissue evidence="1">Full body</tissue>
    </source>
</reference>
<evidence type="ECO:0000313" key="1">
    <source>
        <dbReference type="EMBL" id="KNC23851.1"/>
    </source>
</evidence>
<dbReference type="Proteomes" id="UP000037069">
    <property type="component" value="Unassembled WGS sequence"/>
</dbReference>
<gene>
    <name evidence="1" type="ORF">FF38_05618</name>
</gene>
<dbReference type="AlphaFoldDB" id="A0A0L0BUZ4"/>
<protein>
    <submittedName>
        <fullName evidence="1">Uncharacterized protein</fullName>
    </submittedName>
</protein>
<dbReference type="OMA" id="NNSHIAD"/>
<dbReference type="InterPro" id="IPR031934">
    <property type="entry name" value="DUF4769"/>
</dbReference>